<dbReference type="EMBL" id="GL871200">
    <property type="protein sequence ID" value="EGC32306.1"/>
    <property type="molecule type" value="Genomic_DNA"/>
</dbReference>
<dbReference type="PROSITE" id="PS50802">
    <property type="entry name" value="OTU"/>
    <property type="match status" value="1"/>
</dbReference>
<dbReference type="InterPro" id="IPR003323">
    <property type="entry name" value="OTU_dom"/>
</dbReference>
<proteinExistence type="predicted"/>
<feature type="compositionally biased region" description="Pro residues" evidence="1">
    <location>
        <begin position="254"/>
        <end position="266"/>
    </location>
</feature>
<dbReference type="RefSeq" id="XP_003291184.1">
    <property type="nucleotide sequence ID" value="XM_003291136.1"/>
</dbReference>
<dbReference type="AlphaFoldDB" id="F0ZUT9"/>
<dbReference type="PANTHER" id="PTHR12419:SF11">
    <property type="entry name" value="OTU DOMAIN-CONTAINING PROTEIN DDB_G0284757"/>
    <property type="match status" value="1"/>
</dbReference>
<dbReference type="Pfam" id="PF02338">
    <property type="entry name" value="OTU"/>
    <property type="match status" value="1"/>
</dbReference>
<dbReference type="InParanoid" id="F0ZUT9"/>
<dbReference type="FunFam" id="3.90.70.80:FF:000012">
    <property type="entry name" value="OTU domain-containing protein DDB_G0284757"/>
    <property type="match status" value="1"/>
</dbReference>
<evidence type="ECO:0000313" key="3">
    <source>
        <dbReference type="EMBL" id="EGC32306.1"/>
    </source>
</evidence>
<feature type="compositionally biased region" description="Low complexity" evidence="1">
    <location>
        <begin position="232"/>
        <end position="253"/>
    </location>
</feature>
<protein>
    <recommendedName>
        <fullName evidence="2">OTU domain-containing protein</fullName>
    </recommendedName>
</protein>
<organism evidence="3 4">
    <name type="scientific">Dictyostelium purpureum</name>
    <name type="common">Slime mold</name>
    <dbReference type="NCBI Taxonomy" id="5786"/>
    <lineage>
        <taxon>Eukaryota</taxon>
        <taxon>Amoebozoa</taxon>
        <taxon>Evosea</taxon>
        <taxon>Eumycetozoa</taxon>
        <taxon>Dictyostelia</taxon>
        <taxon>Dictyosteliales</taxon>
        <taxon>Dictyosteliaceae</taxon>
        <taxon>Dictyostelium</taxon>
    </lineage>
</organism>
<dbReference type="SUPFAM" id="SSF54001">
    <property type="entry name" value="Cysteine proteinases"/>
    <property type="match status" value="1"/>
</dbReference>
<dbReference type="GO" id="GO:0004843">
    <property type="term" value="F:cysteine-type deubiquitinase activity"/>
    <property type="evidence" value="ECO:0000318"/>
    <property type="project" value="GO_Central"/>
</dbReference>
<feature type="region of interest" description="Disordered" evidence="1">
    <location>
        <begin position="232"/>
        <end position="266"/>
    </location>
</feature>
<dbReference type="Proteomes" id="UP000001064">
    <property type="component" value="Unassembled WGS sequence"/>
</dbReference>
<evidence type="ECO:0000313" key="4">
    <source>
        <dbReference type="Proteomes" id="UP000001064"/>
    </source>
</evidence>
<feature type="compositionally biased region" description="Low complexity" evidence="1">
    <location>
        <begin position="173"/>
        <end position="196"/>
    </location>
</feature>
<dbReference type="PANTHER" id="PTHR12419">
    <property type="entry name" value="OTU DOMAIN CONTAINING PROTEIN"/>
    <property type="match status" value="1"/>
</dbReference>
<dbReference type="GeneID" id="10507357"/>
<feature type="compositionally biased region" description="Low complexity" evidence="1">
    <location>
        <begin position="128"/>
        <end position="138"/>
    </location>
</feature>
<dbReference type="CDD" id="cd22758">
    <property type="entry name" value="OTU_232R-like"/>
    <property type="match status" value="1"/>
</dbReference>
<dbReference type="OrthoDB" id="19054at2759"/>
<dbReference type="Gene3D" id="3.90.70.80">
    <property type="match status" value="1"/>
</dbReference>
<dbReference type="VEuPathDB" id="AmoebaDB:DICPUDRAFT_155763"/>
<feature type="region of interest" description="Disordered" evidence="1">
    <location>
        <begin position="97"/>
        <end position="116"/>
    </location>
</feature>
<evidence type="ECO:0000259" key="2">
    <source>
        <dbReference type="PROSITE" id="PS50802"/>
    </source>
</evidence>
<dbReference type="KEGG" id="dpp:DICPUDRAFT_155763"/>
<name>F0ZUT9_DICPU</name>
<dbReference type="InterPro" id="IPR038765">
    <property type="entry name" value="Papain-like_cys_pep_sf"/>
</dbReference>
<sequence>MYEFLNLCVYLFFVGTICWKLPSFIGKFRFKNTKRNNIEKDDCQCWNSEDKYWASQVLQQQEQIIQIQQTQLYEPQEFFQHLQSLKKPQLFHLYQEEEHPQQPQQPQQNQEQGHQKLISMQPKEPEKPQQLQPQQSQQPIPPRPIPFIQLIRQQPQHQQPQQSQPPIPFIQRISHQSQPQQPQQSQQPKHPQQSQQPIPPRTIPFIQLIRQQPQHQQPQQPQPPIPFIQRISQQPQPQKPQQSQQPKQSHQPIPQQPIPQQPIPQQPTPFIERIRQQPQPQQPQQSQQPIPFIERIRQQLQPQPTQQPLTQNAPIKPNEIDLSLVNSNGKLSLDPTPLNETEKAYIRLNERIELYQLMPKKEIPGDGNCQMHALSDQIFGDLEHSVIIRNNIVDWLRQNKGFYLPNGETLSEFVTTNSWEEYCDSMSKNGTWGDHLTLVAAAEIYKKNISIISSVESQSSSFIEITPSIKCENGILLSHFAEFHYGSLCTLAN</sequence>
<feature type="region of interest" description="Disordered" evidence="1">
    <location>
        <begin position="121"/>
        <end position="143"/>
    </location>
</feature>
<feature type="domain" description="OTU" evidence="2">
    <location>
        <begin position="358"/>
        <end position="491"/>
    </location>
</feature>
<keyword evidence="4" id="KW-1185">Reference proteome</keyword>
<dbReference type="InterPro" id="IPR050704">
    <property type="entry name" value="Peptidase_C85-like"/>
</dbReference>
<evidence type="ECO:0000256" key="1">
    <source>
        <dbReference type="SAM" id="MobiDB-lite"/>
    </source>
</evidence>
<feature type="region of interest" description="Disordered" evidence="1">
    <location>
        <begin position="173"/>
        <end position="199"/>
    </location>
</feature>
<feature type="compositionally biased region" description="Low complexity" evidence="1">
    <location>
        <begin position="101"/>
        <end position="112"/>
    </location>
</feature>
<reference evidence="4" key="1">
    <citation type="journal article" date="2011" name="Genome Biol.">
        <title>Comparative genomics of the social amoebae Dictyostelium discoideum and Dictyostelium purpureum.</title>
        <authorList>
            <consortium name="US DOE Joint Genome Institute (JGI-PGF)"/>
            <person name="Sucgang R."/>
            <person name="Kuo A."/>
            <person name="Tian X."/>
            <person name="Salerno W."/>
            <person name="Parikh A."/>
            <person name="Feasley C.L."/>
            <person name="Dalin E."/>
            <person name="Tu H."/>
            <person name="Huang E."/>
            <person name="Barry K."/>
            <person name="Lindquist E."/>
            <person name="Shapiro H."/>
            <person name="Bruce D."/>
            <person name="Schmutz J."/>
            <person name="Salamov A."/>
            <person name="Fey P."/>
            <person name="Gaudet P."/>
            <person name="Anjard C."/>
            <person name="Babu M.M."/>
            <person name="Basu S."/>
            <person name="Bushmanova Y."/>
            <person name="van der Wel H."/>
            <person name="Katoh-Kurasawa M."/>
            <person name="Dinh C."/>
            <person name="Coutinho P.M."/>
            <person name="Saito T."/>
            <person name="Elias M."/>
            <person name="Schaap P."/>
            <person name="Kay R.R."/>
            <person name="Henrissat B."/>
            <person name="Eichinger L."/>
            <person name="Rivero F."/>
            <person name="Putnam N.H."/>
            <person name="West C.M."/>
            <person name="Loomis W.F."/>
            <person name="Chisholm R.L."/>
            <person name="Shaulsky G."/>
            <person name="Strassmann J.E."/>
            <person name="Queller D.C."/>
            <person name="Kuspa A."/>
            <person name="Grigoriev I.V."/>
        </authorList>
    </citation>
    <scope>NUCLEOTIDE SEQUENCE [LARGE SCALE GENOMIC DNA]</scope>
    <source>
        <strain evidence="4">QSDP1</strain>
    </source>
</reference>
<gene>
    <name evidence="3" type="ORF">DICPUDRAFT_155763</name>
</gene>
<accession>F0ZUT9</accession>
<dbReference type="eggNOG" id="KOG2605">
    <property type="taxonomic scope" value="Eukaryota"/>
</dbReference>